<organism evidence="5 6">
    <name type="scientific">Phlebotomus papatasi</name>
    <name type="common">Sandfly</name>
    <dbReference type="NCBI Taxonomy" id="29031"/>
    <lineage>
        <taxon>Eukaryota</taxon>
        <taxon>Metazoa</taxon>
        <taxon>Ecdysozoa</taxon>
        <taxon>Arthropoda</taxon>
        <taxon>Hexapoda</taxon>
        <taxon>Insecta</taxon>
        <taxon>Pterygota</taxon>
        <taxon>Neoptera</taxon>
        <taxon>Endopterygota</taxon>
        <taxon>Diptera</taxon>
        <taxon>Nematocera</taxon>
        <taxon>Psychodoidea</taxon>
        <taxon>Psychodidae</taxon>
        <taxon>Phlebotomus</taxon>
        <taxon>Phlebotomus</taxon>
    </lineage>
</organism>
<reference evidence="5" key="1">
    <citation type="submission" date="2022-08" db="UniProtKB">
        <authorList>
            <consortium name="EnsemblMetazoa"/>
        </authorList>
    </citation>
    <scope>IDENTIFICATION</scope>
    <source>
        <strain evidence="5">Israel</strain>
    </source>
</reference>
<keyword evidence="6" id="KW-1185">Reference proteome</keyword>
<evidence type="ECO:0000313" key="5">
    <source>
        <dbReference type="EnsemblMetazoa" id="PPAI001749-PA"/>
    </source>
</evidence>
<dbReference type="EMBL" id="AJVK01010834">
    <property type="status" value="NOT_ANNOTATED_CDS"/>
    <property type="molecule type" value="Genomic_DNA"/>
</dbReference>
<proteinExistence type="predicted"/>
<keyword evidence="4" id="KW-0472">Membrane</keyword>
<dbReference type="InterPro" id="IPR013717">
    <property type="entry name" value="PIG-P"/>
</dbReference>
<dbReference type="AlphaFoldDB" id="A0A1B0D326"/>
<evidence type="ECO:0000256" key="1">
    <source>
        <dbReference type="ARBA" id="ARBA00004141"/>
    </source>
</evidence>
<dbReference type="EnsemblMetazoa" id="PPAI001749-RA">
    <property type="protein sequence ID" value="PPAI001749-PA"/>
    <property type="gene ID" value="PPAI001749"/>
</dbReference>
<keyword evidence="2" id="KW-0812">Transmembrane</keyword>
<evidence type="ECO:0000256" key="3">
    <source>
        <dbReference type="ARBA" id="ARBA00022989"/>
    </source>
</evidence>
<dbReference type="GO" id="GO:0016020">
    <property type="term" value="C:membrane"/>
    <property type="evidence" value="ECO:0007669"/>
    <property type="project" value="UniProtKB-SubCell"/>
</dbReference>
<dbReference type="PANTHER" id="PTHR46346">
    <property type="entry name" value="PHOSPHATIDYLINOSITOL N-ACETYLGLUCOSAMINYLTRANSFERASE SUBUNIT P"/>
    <property type="match status" value="1"/>
</dbReference>
<sequence length="117" mass="13191">MAPPEHSPGPTATRAVYGFSMFLLFKTLFIMYVIWAFVPDTILRDMLSLTYLPDKYFAIFIPMLILVAVSLFAFFIYPGINLTITPHPCDISTVKDPFSVTPCLFKPPGGRVIARNR</sequence>
<keyword evidence="3" id="KW-1133">Transmembrane helix</keyword>
<dbReference type="GO" id="GO:0005783">
    <property type="term" value="C:endoplasmic reticulum"/>
    <property type="evidence" value="ECO:0007669"/>
    <property type="project" value="TreeGrafter"/>
</dbReference>
<protein>
    <submittedName>
        <fullName evidence="5">Uncharacterized protein</fullName>
    </submittedName>
</protein>
<evidence type="ECO:0000256" key="2">
    <source>
        <dbReference type="ARBA" id="ARBA00022692"/>
    </source>
</evidence>
<dbReference type="Proteomes" id="UP000092462">
    <property type="component" value="Unassembled WGS sequence"/>
</dbReference>
<dbReference type="VEuPathDB" id="VectorBase:PPAI001749"/>
<dbReference type="Pfam" id="PF08510">
    <property type="entry name" value="PIG-P"/>
    <property type="match status" value="1"/>
</dbReference>
<accession>A0A1B0D326</accession>
<name>A0A1B0D326_PHLPP</name>
<dbReference type="PANTHER" id="PTHR46346:SF1">
    <property type="entry name" value="PHOSPHATIDYLINOSITOL N-ACETYLGLUCOSAMINYLTRANSFERASE SUBUNIT P"/>
    <property type="match status" value="1"/>
</dbReference>
<comment type="subcellular location">
    <subcellularLocation>
        <location evidence="1">Membrane</location>
        <topology evidence="1">Multi-pass membrane protein</topology>
    </subcellularLocation>
</comment>
<dbReference type="VEuPathDB" id="VectorBase:PPAPM1_005017"/>
<dbReference type="InterPro" id="IPR052263">
    <property type="entry name" value="GPI_Anchor_Biosynth"/>
</dbReference>
<evidence type="ECO:0000313" key="6">
    <source>
        <dbReference type="Proteomes" id="UP000092462"/>
    </source>
</evidence>
<dbReference type="GO" id="GO:0006506">
    <property type="term" value="P:GPI anchor biosynthetic process"/>
    <property type="evidence" value="ECO:0007669"/>
    <property type="project" value="TreeGrafter"/>
</dbReference>
<evidence type="ECO:0000256" key="4">
    <source>
        <dbReference type="ARBA" id="ARBA00023136"/>
    </source>
</evidence>